<dbReference type="AlphaFoldDB" id="A0A7E4VL80"/>
<feature type="transmembrane region" description="Helical" evidence="1">
    <location>
        <begin position="66"/>
        <end position="86"/>
    </location>
</feature>
<evidence type="ECO:0000313" key="2">
    <source>
        <dbReference type="Proteomes" id="UP000492821"/>
    </source>
</evidence>
<proteinExistence type="predicted"/>
<keyword evidence="1" id="KW-1133">Transmembrane helix</keyword>
<evidence type="ECO:0000256" key="1">
    <source>
        <dbReference type="SAM" id="Phobius"/>
    </source>
</evidence>
<dbReference type="WBParaSite" id="Pan_g22579.t1">
    <property type="protein sequence ID" value="Pan_g22579.t1"/>
    <property type="gene ID" value="Pan_g22579"/>
</dbReference>
<organism evidence="2 3">
    <name type="scientific">Panagrellus redivivus</name>
    <name type="common">Microworm</name>
    <dbReference type="NCBI Taxonomy" id="6233"/>
    <lineage>
        <taxon>Eukaryota</taxon>
        <taxon>Metazoa</taxon>
        <taxon>Ecdysozoa</taxon>
        <taxon>Nematoda</taxon>
        <taxon>Chromadorea</taxon>
        <taxon>Rhabditida</taxon>
        <taxon>Tylenchina</taxon>
        <taxon>Panagrolaimomorpha</taxon>
        <taxon>Panagrolaimoidea</taxon>
        <taxon>Panagrolaimidae</taxon>
        <taxon>Panagrellus</taxon>
    </lineage>
</organism>
<keyword evidence="2" id="KW-1185">Reference proteome</keyword>
<name>A0A7E4VL80_PANRE</name>
<sequence length="105" mass="12174">MHKLTDDDSYRTRARIIAALARTKPLSGKQRFIAYFNHAVQFNHAEDHLDIGHRKLDIFRYYNLDIFVTFAIVIAALVFLLINTALNIFKLLRTIRGPTSLKKTD</sequence>
<reference evidence="2" key="1">
    <citation type="journal article" date="2013" name="Genetics">
        <title>The draft genome and transcriptome of Panagrellus redivivus are shaped by the harsh demands of a free-living lifestyle.</title>
        <authorList>
            <person name="Srinivasan J."/>
            <person name="Dillman A.R."/>
            <person name="Macchietto M.G."/>
            <person name="Heikkinen L."/>
            <person name="Lakso M."/>
            <person name="Fracchia K.M."/>
            <person name="Antoshechkin I."/>
            <person name="Mortazavi A."/>
            <person name="Wong G."/>
            <person name="Sternberg P.W."/>
        </authorList>
    </citation>
    <scope>NUCLEOTIDE SEQUENCE [LARGE SCALE GENOMIC DNA]</scope>
    <source>
        <strain evidence="2">MT8872</strain>
    </source>
</reference>
<protein>
    <submittedName>
        <fullName evidence="3">Glucuronosyltransferase</fullName>
    </submittedName>
</protein>
<dbReference type="Proteomes" id="UP000492821">
    <property type="component" value="Unassembled WGS sequence"/>
</dbReference>
<keyword evidence="1" id="KW-0472">Membrane</keyword>
<reference evidence="3" key="2">
    <citation type="submission" date="2020-10" db="UniProtKB">
        <authorList>
            <consortium name="WormBaseParasite"/>
        </authorList>
    </citation>
    <scope>IDENTIFICATION</scope>
</reference>
<evidence type="ECO:0000313" key="3">
    <source>
        <dbReference type="WBParaSite" id="Pan_g22579.t1"/>
    </source>
</evidence>
<accession>A0A7E4VL80</accession>
<keyword evidence="1" id="KW-0812">Transmembrane</keyword>